<gene>
    <name evidence="2" type="ORF">HNS30_05440</name>
</gene>
<evidence type="ECO:0000256" key="1">
    <source>
        <dbReference type="SAM" id="SignalP"/>
    </source>
</evidence>
<evidence type="ECO:0000313" key="2">
    <source>
        <dbReference type="EMBL" id="NOK08481.1"/>
    </source>
</evidence>
<dbReference type="AlphaFoldDB" id="A0A7Y4JNZ4"/>
<evidence type="ECO:0000313" key="3">
    <source>
        <dbReference type="Proteomes" id="UP000528460"/>
    </source>
</evidence>
<dbReference type="InterPro" id="IPR012475">
    <property type="entry name" value="Fungal_lectin"/>
</dbReference>
<dbReference type="Pfam" id="PF07938">
    <property type="entry name" value="Fungal_lectin"/>
    <property type="match status" value="1"/>
</dbReference>
<reference evidence="2 3" key="1">
    <citation type="submission" date="2020-05" db="EMBL/GenBank/DDBJ databases">
        <authorList>
            <person name="Whitworth D."/>
        </authorList>
    </citation>
    <scope>NUCLEOTIDE SEQUENCE [LARGE SCALE GENOMIC DNA]</scope>
    <source>
        <strain evidence="2 3">CA046A</strain>
    </source>
</reference>
<comment type="caution">
    <text evidence="2">The sequence shown here is derived from an EMBL/GenBank/DDBJ whole genome shotgun (WGS) entry which is preliminary data.</text>
</comment>
<dbReference type="SUPFAM" id="SSF89372">
    <property type="entry name" value="Fucose-specific lectin"/>
    <property type="match status" value="2"/>
</dbReference>
<feature type="signal peptide" evidence="1">
    <location>
        <begin position="1"/>
        <end position="25"/>
    </location>
</feature>
<protein>
    <recommendedName>
        <fullName evidence="4">Fucose-specific lectin</fullName>
    </recommendedName>
</protein>
<dbReference type="Gene3D" id="2.120.10.70">
    <property type="entry name" value="Fucose-specific lectin"/>
    <property type="match status" value="2"/>
</dbReference>
<proteinExistence type="predicted"/>
<dbReference type="Proteomes" id="UP000528460">
    <property type="component" value="Unassembled WGS sequence"/>
</dbReference>
<organism evidence="2 3">
    <name type="scientific">Corallococcus exercitus</name>
    <dbReference type="NCBI Taxonomy" id="2316736"/>
    <lineage>
        <taxon>Bacteria</taxon>
        <taxon>Pseudomonadati</taxon>
        <taxon>Myxococcota</taxon>
        <taxon>Myxococcia</taxon>
        <taxon>Myxococcales</taxon>
        <taxon>Cystobacterineae</taxon>
        <taxon>Myxococcaceae</taxon>
        <taxon>Corallococcus</taxon>
    </lineage>
</organism>
<keyword evidence="1" id="KW-0732">Signal</keyword>
<accession>A0A7Y4JNZ4</accession>
<sequence>MNALQSLLSFFTVLALGLGCGAAPAARESPAESESSLSALPASPRSTLAAFLAGNSSRVYYLDPVSTVSELASQGSEWKYSWLPGSARPGSALTGFQLGNSAPRVYFIANDSLVHELWWDGTWHDQALATQVGAPPAASDSPLVGFVRSGVYPRVYYVAAGNRHVQELTWNGMYWGVSDVTERAGAPAAAVGSPLTAFEVKGGEARVYFVGNSRHVHELWENSGGAWAQQDLNLATNAPMVDNDTALTGFATDGTWSHVYYVGFDHHVIELKFTAQGWTYTNVTPPEGPYATASATALTSFAVNPGNARVYFVMASNAVGELWWDGASWHLNNLTALASAPVSKANGPLAGFAIDGVYSRVYYLAGNDNVMQLAWSGSSWGVTNLTTTAN</sequence>
<evidence type="ECO:0008006" key="4">
    <source>
        <dbReference type="Google" id="ProtNLM"/>
    </source>
</evidence>
<name>A0A7Y4JNZ4_9BACT</name>
<dbReference type="RefSeq" id="WP_171412734.1">
    <property type="nucleotide sequence ID" value="NZ_JABFJW010000025.1"/>
</dbReference>
<feature type="chain" id="PRO_5030862274" description="Fucose-specific lectin" evidence="1">
    <location>
        <begin position="26"/>
        <end position="390"/>
    </location>
</feature>
<dbReference type="EMBL" id="JABFJW010000025">
    <property type="protein sequence ID" value="NOK08481.1"/>
    <property type="molecule type" value="Genomic_DNA"/>
</dbReference>